<dbReference type="CDD" id="cd02869">
    <property type="entry name" value="PseudoU_synth_RluA_like"/>
    <property type="match status" value="1"/>
</dbReference>
<dbReference type="OrthoDB" id="424794at2759"/>
<dbReference type="InterPro" id="IPR050188">
    <property type="entry name" value="RluA_PseudoU_synthase"/>
</dbReference>
<gene>
    <name evidence="2" type="ORF">DLAC_04757</name>
</gene>
<dbReference type="GO" id="GO:0000455">
    <property type="term" value="P:enzyme-directed rRNA pseudouridine synthesis"/>
    <property type="evidence" value="ECO:0007669"/>
    <property type="project" value="TreeGrafter"/>
</dbReference>
<evidence type="ECO:0000313" key="2">
    <source>
        <dbReference type="EMBL" id="KYQ94459.1"/>
    </source>
</evidence>
<reference evidence="2 3" key="1">
    <citation type="submission" date="2015-12" db="EMBL/GenBank/DDBJ databases">
        <title>Dictyostelia acquired genes for synthesis and detection of signals that induce cell-type specialization by lateral gene transfer from prokaryotes.</title>
        <authorList>
            <person name="Gloeckner G."/>
            <person name="Schaap P."/>
        </authorList>
    </citation>
    <scope>NUCLEOTIDE SEQUENCE [LARGE SCALE GENOMIC DNA]</scope>
    <source>
        <strain evidence="2 3">TK</strain>
    </source>
</reference>
<dbReference type="InParanoid" id="A0A151ZKM1"/>
<keyword evidence="3" id="KW-1185">Reference proteome</keyword>
<evidence type="ECO:0000259" key="1">
    <source>
        <dbReference type="Pfam" id="PF00849"/>
    </source>
</evidence>
<dbReference type="OMA" id="IFENQYF"/>
<evidence type="ECO:0000313" key="3">
    <source>
        <dbReference type="Proteomes" id="UP000076078"/>
    </source>
</evidence>
<dbReference type="STRING" id="361077.A0A151ZKM1"/>
<dbReference type="InterPro" id="IPR020103">
    <property type="entry name" value="PsdUridine_synth_cat_dom_sf"/>
</dbReference>
<dbReference type="AlphaFoldDB" id="A0A151ZKM1"/>
<feature type="domain" description="Pseudouridine synthase RsuA/RluA-like" evidence="1">
    <location>
        <begin position="49"/>
        <end position="245"/>
    </location>
</feature>
<protein>
    <recommendedName>
        <fullName evidence="1">Pseudouridine synthase RsuA/RluA-like domain-containing protein</fullName>
    </recommendedName>
</protein>
<dbReference type="Pfam" id="PF00849">
    <property type="entry name" value="PseudoU_synth_2"/>
    <property type="match status" value="1"/>
</dbReference>
<dbReference type="Gene3D" id="3.30.2350.10">
    <property type="entry name" value="Pseudouridine synthase"/>
    <property type="match status" value="1"/>
</dbReference>
<name>A0A151ZKM1_TIELA</name>
<dbReference type="Proteomes" id="UP000076078">
    <property type="component" value="Unassembled WGS sequence"/>
</dbReference>
<dbReference type="PANTHER" id="PTHR21600:SF52">
    <property type="entry name" value="PSEUDOURIDINE SYNTHASE RSUA_RLUA-LIKE DOMAIN-CONTAINING PROTEIN"/>
    <property type="match status" value="1"/>
</dbReference>
<organism evidence="2 3">
    <name type="scientific">Tieghemostelium lacteum</name>
    <name type="common">Slime mold</name>
    <name type="synonym">Dictyostelium lacteum</name>
    <dbReference type="NCBI Taxonomy" id="361077"/>
    <lineage>
        <taxon>Eukaryota</taxon>
        <taxon>Amoebozoa</taxon>
        <taxon>Evosea</taxon>
        <taxon>Eumycetozoa</taxon>
        <taxon>Dictyostelia</taxon>
        <taxon>Dictyosteliales</taxon>
        <taxon>Raperosteliaceae</taxon>
        <taxon>Tieghemostelium</taxon>
    </lineage>
</organism>
<proteinExistence type="predicted"/>
<sequence>MPLPVRAKEDQQLPEGSLIKIFYSPRVYDMSHVYKLSLDDDIIKFENDQFIIVDKPHGVNLGPLIDNLHNNLTYYIQTQKYNNAIKLYNPHRLDSPTRGLAIIIKDHSYVSKFNQVLRSRNNISKIYKAYLPITDDNINLTIETGILRHWMNNTDSSPKELSLEKLGDNWLECILDIKKVEEQSFIFSLSDQMNDYDIDLLKSQVTTDMIGKGSYRSRSKILSFKVVEIELITGRTHQIRTQLSQIGFPILSDIMYGGKTLQNLLLNINTKPSPPSTSYTNPKMIGLIANQLSFTCPISQKSYNFQLS</sequence>
<dbReference type="PANTHER" id="PTHR21600">
    <property type="entry name" value="MITOCHONDRIAL RNA PSEUDOURIDINE SYNTHASE"/>
    <property type="match status" value="1"/>
</dbReference>
<dbReference type="InterPro" id="IPR006145">
    <property type="entry name" value="PsdUridine_synth_RsuA/RluA"/>
</dbReference>
<comment type="caution">
    <text evidence="2">The sequence shown here is derived from an EMBL/GenBank/DDBJ whole genome shotgun (WGS) entry which is preliminary data.</text>
</comment>
<dbReference type="GO" id="GO:0003723">
    <property type="term" value="F:RNA binding"/>
    <property type="evidence" value="ECO:0007669"/>
    <property type="project" value="InterPro"/>
</dbReference>
<dbReference type="EMBL" id="LODT01000022">
    <property type="protein sequence ID" value="KYQ94459.1"/>
    <property type="molecule type" value="Genomic_DNA"/>
</dbReference>
<accession>A0A151ZKM1</accession>
<dbReference type="GO" id="GO:0009982">
    <property type="term" value="F:pseudouridine synthase activity"/>
    <property type="evidence" value="ECO:0007669"/>
    <property type="project" value="InterPro"/>
</dbReference>
<dbReference type="SUPFAM" id="SSF55120">
    <property type="entry name" value="Pseudouridine synthase"/>
    <property type="match status" value="1"/>
</dbReference>